<dbReference type="VEuPathDB" id="VectorBase:LLOJ004949"/>
<dbReference type="EMBL" id="AJWK01015617">
    <property type="status" value="NOT_ANNOTATED_CDS"/>
    <property type="molecule type" value="Genomic_DNA"/>
</dbReference>
<dbReference type="Proteomes" id="UP000092461">
    <property type="component" value="Unassembled WGS sequence"/>
</dbReference>
<accession>A0A1B0CK12</accession>
<evidence type="ECO:0000313" key="1">
    <source>
        <dbReference type="EnsemblMetazoa" id="LLOJ004949-PA"/>
    </source>
</evidence>
<dbReference type="AlphaFoldDB" id="A0A1B0CK12"/>
<sequence>MHQSVPPMTLEIPKHFPMNVPYKRRIVSRNQLFRKPPMDRVHRIVACSRQNS</sequence>
<evidence type="ECO:0000313" key="2">
    <source>
        <dbReference type="Proteomes" id="UP000092461"/>
    </source>
</evidence>
<name>A0A1B0CK12_LUTLO</name>
<organism evidence="1 2">
    <name type="scientific">Lutzomyia longipalpis</name>
    <name type="common">Sand fly</name>
    <dbReference type="NCBI Taxonomy" id="7200"/>
    <lineage>
        <taxon>Eukaryota</taxon>
        <taxon>Metazoa</taxon>
        <taxon>Ecdysozoa</taxon>
        <taxon>Arthropoda</taxon>
        <taxon>Hexapoda</taxon>
        <taxon>Insecta</taxon>
        <taxon>Pterygota</taxon>
        <taxon>Neoptera</taxon>
        <taxon>Endopterygota</taxon>
        <taxon>Diptera</taxon>
        <taxon>Nematocera</taxon>
        <taxon>Psychodoidea</taxon>
        <taxon>Psychodidae</taxon>
        <taxon>Lutzomyia</taxon>
        <taxon>Lutzomyia</taxon>
    </lineage>
</organism>
<dbReference type="EnsemblMetazoa" id="LLOJ004949-RA">
    <property type="protein sequence ID" value="LLOJ004949-PA"/>
    <property type="gene ID" value="LLOJ004949"/>
</dbReference>
<protein>
    <submittedName>
        <fullName evidence="1">Uncharacterized protein</fullName>
    </submittedName>
</protein>
<keyword evidence="2" id="KW-1185">Reference proteome</keyword>
<proteinExistence type="predicted"/>
<reference evidence="1" key="1">
    <citation type="submission" date="2020-05" db="UniProtKB">
        <authorList>
            <consortium name="EnsemblMetazoa"/>
        </authorList>
    </citation>
    <scope>IDENTIFICATION</scope>
    <source>
        <strain evidence="1">Jacobina</strain>
    </source>
</reference>